<feature type="signal peptide" evidence="1">
    <location>
        <begin position="1"/>
        <end position="20"/>
    </location>
</feature>
<dbReference type="Proteomes" id="UP000598820">
    <property type="component" value="Unassembled WGS sequence"/>
</dbReference>
<keyword evidence="4" id="KW-1185">Reference proteome</keyword>
<evidence type="ECO:0000259" key="2">
    <source>
        <dbReference type="SMART" id="SM00089"/>
    </source>
</evidence>
<dbReference type="EMBL" id="JACWZY010000039">
    <property type="protein sequence ID" value="MBD2704895.1"/>
    <property type="molecule type" value="Genomic_DNA"/>
</dbReference>
<accession>A0A927AUZ2</accession>
<feature type="domain" description="PKD/Chitinase" evidence="2">
    <location>
        <begin position="421"/>
        <end position="510"/>
    </location>
</feature>
<dbReference type="AlphaFoldDB" id="A0A927AUZ2"/>
<reference evidence="3" key="1">
    <citation type="submission" date="2020-09" db="EMBL/GenBank/DDBJ databases">
        <authorList>
            <person name="Kim M.K."/>
        </authorList>
    </citation>
    <scope>NUCLEOTIDE SEQUENCE</scope>
    <source>
        <strain evidence="3">BT702</strain>
    </source>
</reference>
<dbReference type="SUPFAM" id="SSF49299">
    <property type="entry name" value="PKD domain"/>
    <property type="match status" value="1"/>
</dbReference>
<dbReference type="RefSeq" id="WP_190891832.1">
    <property type="nucleotide sequence ID" value="NZ_JACWZY010000039.1"/>
</dbReference>
<keyword evidence="1" id="KW-0732">Signal</keyword>
<organism evidence="3 4">
    <name type="scientific">Spirosoma profusum</name>
    <dbReference type="NCBI Taxonomy" id="2771354"/>
    <lineage>
        <taxon>Bacteria</taxon>
        <taxon>Pseudomonadati</taxon>
        <taxon>Bacteroidota</taxon>
        <taxon>Cytophagia</taxon>
        <taxon>Cytophagales</taxon>
        <taxon>Cytophagaceae</taxon>
        <taxon>Spirosoma</taxon>
    </lineage>
</organism>
<dbReference type="Pfam" id="PF20009">
    <property type="entry name" value="GEVED"/>
    <property type="match status" value="1"/>
</dbReference>
<dbReference type="PANTHER" id="PTHR21054:SF2">
    <property type="entry name" value="MIP04191P"/>
    <property type="match status" value="1"/>
</dbReference>
<dbReference type="PANTHER" id="PTHR21054">
    <property type="entry name" value="ZINC METALLOPROTEINASE-RELATED"/>
    <property type="match status" value="1"/>
</dbReference>
<dbReference type="InterPro" id="IPR053002">
    <property type="entry name" value="Metalloproteinase_M10B"/>
</dbReference>
<dbReference type="SUPFAM" id="SSF55486">
    <property type="entry name" value="Metalloproteases ('zincins'), catalytic domain"/>
    <property type="match status" value="1"/>
</dbReference>
<dbReference type="CDD" id="cd00146">
    <property type="entry name" value="PKD"/>
    <property type="match status" value="1"/>
</dbReference>
<dbReference type="InterPro" id="IPR022409">
    <property type="entry name" value="PKD/Chitinase_dom"/>
</dbReference>
<name>A0A927AUZ2_9BACT</name>
<proteinExistence type="predicted"/>
<dbReference type="InterPro" id="IPR035986">
    <property type="entry name" value="PKD_dom_sf"/>
</dbReference>
<comment type="caution">
    <text evidence="3">The sequence shown here is derived from an EMBL/GenBank/DDBJ whole genome shotgun (WGS) entry which is preliminary data.</text>
</comment>
<evidence type="ECO:0000256" key="1">
    <source>
        <dbReference type="SAM" id="SignalP"/>
    </source>
</evidence>
<dbReference type="InterPro" id="IPR000601">
    <property type="entry name" value="PKD_dom"/>
</dbReference>
<dbReference type="InterPro" id="IPR045474">
    <property type="entry name" value="GEVED"/>
</dbReference>
<feature type="chain" id="PRO_5037694376" evidence="1">
    <location>
        <begin position="21"/>
        <end position="892"/>
    </location>
</feature>
<protein>
    <submittedName>
        <fullName evidence="3">PKD domain-containing protein</fullName>
    </submittedName>
</protein>
<evidence type="ECO:0000313" key="4">
    <source>
        <dbReference type="Proteomes" id="UP000598820"/>
    </source>
</evidence>
<gene>
    <name evidence="3" type="ORF">IC229_29960</name>
</gene>
<dbReference type="InterPro" id="IPR036116">
    <property type="entry name" value="FN3_sf"/>
</dbReference>
<sequence>MKNLYTKILLMLTIWGNVIAQPVQQMGTQQFVHPTGTACTPPATVFAASRLSATNAATTPPRLRVAYIIPSNRTAQANAVADMQYVVMLAQAWYREQMKLNGFGEKTFVYESEPNSNRPKINFVNSSFTDDYIRADPWGRSITAATNGGLSIWAPNEVWFLIAETHQMNANSTVVGGIALGAGGGGSSGGVALVGSDWLAFFNKLTDNTPYNGQTLPALGPYQMIQDVTYSWADGSTFSSAASSFIGGALHEIGHAFGLPHDQRNDANRFGNVMHNGFRGSRGSIYPALYPTEHMRLEYAAALYLNTSHKFNRNQRTTDAPNVNINTPSPTTLSNGQLAISFTASDADTLTSAFLMYNGDRVAELSLLSTSITTQFITPYYDLDQSREYKVLVVDKQGNVNEATTMLTVQSGGNQAPRPFISVEEPSPRVGQSVALKASSSSDGNEPLSNLSVQWDINNDGTYDTGWLSASSPLNFTYQAAGNYLIKAKVKDQNGAESIGTPITTRVSNTSGSCRYLIPPLISGNTLICSGTSTTLTARGCPGTVVWSGGSTGNQLVVSPTVSTTYSAYCQLPDGCQSLPAQHQVGLLTAPTNLTTIKVYGSQVLLGWNHTDVTGPFTVEYKPSTSSSWIAITGLTVPSTYINSLTNNTVYDWRVTIGCVTSAVANFTTNAQPTPQYCSISFSNPCQFGIAIKDVVIGGTYFSQNSACKPNGYDFSLYPINNLVRNQTYSFSLALDGYYNGSQAAIWLDFNGDGQFQSIERIFTTTQEFTAPITGSFQIPANSPLQTATRLRIVLNFNSAPTSACGNYGYGEAEDYLVNIVSPCVNMVTTKEGLWNDPTVWTCGRVPTNIDAVTLGHLVTMPSNYTGQALTVQYTNSGRLVLNDGGKLKLVN</sequence>
<dbReference type="SUPFAM" id="SSF49265">
    <property type="entry name" value="Fibronectin type III"/>
    <property type="match status" value="1"/>
</dbReference>
<dbReference type="SMART" id="SM00089">
    <property type="entry name" value="PKD"/>
    <property type="match status" value="1"/>
</dbReference>
<dbReference type="Gene3D" id="2.60.40.10">
    <property type="entry name" value="Immunoglobulins"/>
    <property type="match status" value="2"/>
</dbReference>
<evidence type="ECO:0000313" key="3">
    <source>
        <dbReference type="EMBL" id="MBD2704895.1"/>
    </source>
</evidence>
<dbReference type="InterPro" id="IPR013783">
    <property type="entry name" value="Ig-like_fold"/>
</dbReference>
<dbReference type="Pfam" id="PF00801">
    <property type="entry name" value="PKD"/>
    <property type="match status" value="1"/>
</dbReference>